<sequence>MPKIKSGLAFDLEGPVVDLERNGHHAAHLKCAEAVGLTLTIDEAIQEIPHFLGGPDEAIAQDLYELGDKKLNPQEIHELKDKLFAEWLKGQKKLPTRAGIFDFLGEVKREGVPMSIGSAIKKKLAYDYVARAGLQEFFPQKMIVTGEDVVHTKPAPDIYLECARRLGVAPKNLIVFEDSGRGVQAGRAAGAHVIGMPVYYTQEVIKKLKDAGAQEIYSGWDKVDLKK</sequence>
<dbReference type="PANTHER" id="PTHR43481">
    <property type="entry name" value="FRUCTOSE-1-PHOSPHATE PHOSPHATASE"/>
    <property type="match status" value="1"/>
</dbReference>
<dbReference type="NCBIfam" id="TIGR01509">
    <property type="entry name" value="HAD-SF-IA-v3"/>
    <property type="match status" value="1"/>
</dbReference>
<reference evidence="1 2" key="1">
    <citation type="journal article" date="2015" name="Nature">
        <title>rRNA introns, odd ribosomes, and small enigmatic genomes across a large radiation of phyla.</title>
        <authorList>
            <person name="Brown C.T."/>
            <person name="Hug L.A."/>
            <person name="Thomas B.C."/>
            <person name="Sharon I."/>
            <person name="Castelle C.J."/>
            <person name="Singh A."/>
            <person name="Wilkins M.J."/>
            <person name="Williams K.H."/>
            <person name="Banfield J.F."/>
        </authorList>
    </citation>
    <scope>NUCLEOTIDE SEQUENCE [LARGE SCALE GENOMIC DNA]</scope>
</reference>
<dbReference type="EMBL" id="LCFQ01000002">
    <property type="protein sequence ID" value="KKS98795.1"/>
    <property type="molecule type" value="Genomic_DNA"/>
</dbReference>
<dbReference type="GO" id="GO:0050308">
    <property type="term" value="F:sugar-phosphatase activity"/>
    <property type="evidence" value="ECO:0007669"/>
    <property type="project" value="TreeGrafter"/>
</dbReference>
<dbReference type="Gene3D" id="3.40.50.1000">
    <property type="entry name" value="HAD superfamily/HAD-like"/>
    <property type="match status" value="1"/>
</dbReference>
<dbReference type="Pfam" id="PF13419">
    <property type="entry name" value="HAD_2"/>
    <property type="match status" value="1"/>
</dbReference>
<dbReference type="Proteomes" id="UP000034090">
    <property type="component" value="Unassembled WGS sequence"/>
</dbReference>
<gene>
    <name evidence="1" type="ORF">UV74_C0002G0014</name>
</gene>
<dbReference type="Gene3D" id="1.10.150.240">
    <property type="entry name" value="Putative phosphatase, domain 2"/>
    <property type="match status" value="1"/>
</dbReference>
<name>A0A0G1DLQ5_9BACT</name>
<dbReference type="InterPro" id="IPR023198">
    <property type="entry name" value="PGP-like_dom2"/>
</dbReference>
<dbReference type="STRING" id="1618578.UV74_C0002G0014"/>
<dbReference type="PANTHER" id="PTHR43481:SF4">
    <property type="entry name" value="GLYCEROL-1-PHOSPHATE PHOSPHOHYDROLASE 1-RELATED"/>
    <property type="match status" value="1"/>
</dbReference>
<evidence type="ECO:0008006" key="3">
    <source>
        <dbReference type="Google" id="ProtNLM"/>
    </source>
</evidence>
<dbReference type="SUPFAM" id="SSF56784">
    <property type="entry name" value="HAD-like"/>
    <property type="match status" value="1"/>
</dbReference>
<dbReference type="InterPro" id="IPR036412">
    <property type="entry name" value="HAD-like_sf"/>
</dbReference>
<evidence type="ECO:0000313" key="1">
    <source>
        <dbReference type="EMBL" id="KKS98795.1"/>
    </source>
</evidence>
<organism evidence="1 2">
    <name type="scientific">Candidatus Woesebacteria bacterium GW2011_GWB1_43_14</name>
    <dbReference type="NCBI Taxonomy" id="1618578"/>
    <lineage>
        <taxon>Bacteria</taxon>
        <taxon>Candidatus Woeseibacteriota</taxon>
    </lineage>
</organism>
<dbReference type="InterPro" id="IPR051806">
    <property type="entry name" value="HAD-like_SPP"/>
</dbReference>
<comment type="caution">
    <text evidence="1">The sequence shown here is derived from an EMBL/GenBank/DDBJ whole genome shotgun (WGS) entry which is preliminary data.</text>
</comment>
<evidence type="ECO:0000313" key="2">
    <source>
        <dbReference type="Proteomes" id="UP000034090"/>
    </source>
</evidence>
<dbReference type="AlphaFoldDB" id="A0A0G1DLQ5"/>
<dbReference type="CDD" id="cd07505">
    <property type="entry name" value="HAD_BPGM-like"/>
    <property type="match status" value="1"/>
</dbReference>
<protein>
    <recommendedName>
        <fullName evidence="3">HAD-superfamily hydrolase, subfamily IA, variant 3</fullName>
    </recommendedName>
</protein>
<dbReference type="InterPro" id="IPR023214">
    <property type="entry name" value="HAD_sf"/>
</dbReference>
<dbReference type="InterPro" id="IPR006439">
    <property type="entry name" value="HAD-SF_hydro_IA"/>
</dbReference>
<dbReference type="InterPro" id="IPR041492">
    <property type="entry name" value="HAD_2"/>
</dbReference>
<proteinExistence type="predicted"/>
<accession>A0A0G1DLQ5</accession>